<dbReference type="PANTHER" id="PTHR35743:SF1">
    <property type="entry name" value="NODULIN HOMEOBOX"/>
    <property type="match status" value="1"/>
</dbReference>
<dbReference type="InterPro" id="IPR039325">
    <property type="entry name" value="NDX"/>
</dbReference>
<gene>
    <name evidence="2" type="ORF">V8G54_001985</name>
</gene>
<reference evidence="2 3" key="1">
    <citation type="journal article" date="2023" name="Life. Sci Alliance">
        <title>Evolutionary insights into 3D genome organization and epigenetic landscape of Vigna mungo.</title>
        <authorList>
            <person name="Junaid A."/>
            <person name="Singh B."/>
            <person name="Bhatia S."/>
        </authorList>
    </citation>
    <scope>NUCLEOTIDE SEQUENCE [LARGE SCALE GENOMIC DNA]</scope>
    <source>
        <strain evidence="2">Urdbean</strain>
    </source>
</reference>
<name>A0AAQ3P7A0_VIGMU</name>
<evidence type="ECO:0000259" key="1">
    <source>
        <dbReference type="Pfam" id="PF25246"/>
    </source>
</evidence>
<dbReference type="Proteomes" id="UP001374535">
    <property type="component" value="Chromosome 1"/>
</dbReference>
<dbReference type="GO" id="GO:0009908">
    <property type="term" value="P:flower development"/>
    <property type="evidence" value="ECO:0007669"/>
    <property type="project" value="InterPro"/>
</dbReference>
<dbReference type="Pfam" id="PF25246">
    <property type="entry name" value="Nodulin_N"/>
    <property type="match status" value="1"/>
</dbReference>
<evidence type="ECO:0000313" key="3">
    <source>
        <dbReference type="Proteomes" id="UP001374535"/>
    </source>
</evidence>
<proteinExistence type="predicted"/>
<dbReference type="GO" id="GO:0003697">
    <property type="term" value="F:single-stranded DNA binding"/>
    <property type="evidence" value="ECO:0007669"/>
    <property type="project" value="InterPro"/>
</dbReference>
<keyword evidence="3" id="KW-1185">Reference proteome</keyword>
<accession>A0AAQ3P7A0</accession>
<evidence type="ECO:0000313" key="2">
    <source>
        <dbReference type="EMBL" id="WVZ23441.1"/>
    </source>
</evidence>
<protein>
    <recommendedName>
        <fullName evidence="1">Nodulin homeobox N-terminal domain-containing protein</fullName>
    </recommendedName>
</protein>
<dbReference type="PANTHER" id="PTHR35743">
    <property type="entry name" value="NODULIN HOMEOBOX"/>
    <property type="match status" value="1"/>
</dbReference>
<organism evidence="2 3">
    <name type="scientific">Vigna mungo</name>
    <name type="common">Black gram</name>
    <name type="synonym">Phaseolus mungo</name>
    <dbReference type="NCBI Taxonomy" id="3915"/>
    <lineage>
        <taxon>Eukaryota</taxon>
        <taxon>Viridiplantae</taxon>
        <taxon>Streptophyta</taxon>
        <taxon>Embryophyta</taxon>
        <taxon>Tracheophyta</taxon>
        <taxon>Spermatophyta</taxon>
        <taxon>Magnoliopsida</taxon>
        <taxon>eudicotyledons</taxon>
        <taxon>Gunneridae</taxon>
        <taxon>Pentapetalae</taxon>
        <taxon>rosids</taxon>
        <taxon>fabids</taxon>
        <taxon>Fabales</taxon>
        <taxon>Fabaceae</taxon>
        <taxon>Papilionoideae</taxon>
        <taxon>50 kb inversion clade</taxon>
        <taxon>NPAAA clade</taxon>
        <taxon>indigoferoid/millettioid clade</taxon>
        <taxon>Phaseoleae</taxon>
        <taxon>Vigna</taxon>
    </lineage>
</organism>
<dbReference type="AlphaFoldDB" id="A0AAQ3P7A0"/>
<dbReference type="EMBL" id="CP144700">
    <property type="protein sequence ID" value="WVZ23441.1"/>
    <property type="molecule type" value="Genomic_DNA"/>
</dbReference>
<dbReference type="InterPro" id="IPR057287">
    <property type="entry name" value="Ndx_N"/>
</dbReference>
<feature type="domain" description="Nodulin homeobox N-terminal" evidence="1">
    <location>
        <begin position="222"/>
        <end position="286"/>
    </location>
</feature>
<sequence>MHYLLRLQNFLVKTLLRFISVRAPSPPFIRAPSPFHQCVRAFSAVLLQFDVYDFTPSFIPLSFSTVRLAFAPSFQRFCFQEPILTHFAVRAKPEGEPNSSVRLILTVNMEQQLGLVCVRVLGRGNVNVTDWRRVVQRKVERRGLGDPPLDEVIEKLNSEKAKADDADIEEIDQNDKTKFLCHLNIAIRDYKDLQMEEDASLECHILTAVKWILDNTTLLCQVHRTSLFVKFFANLHYFVLNICEEQKSFFVLKVMECLQMDLSNLLPGFSFASDAPKVAIASKNLRNNHS</sequence>